<evidence type="ECO:0000256" key="1">
    <source>
        <dbReference type="SAM" id="Coils"/>
    </source>
</evidence>
<name>A9UV96_MONBE</name>
<dbReference type="STRING" id="81824.A9UV96"/>
<dbReference type="GO" id="GO:0005634">
    <property type="term" value="C:nucleus"/>
    <property type="evidence" value="ECO:0000318"/>
    <property type="project" value="GO_Central"/>
</dbReference>
<dbReference type="GO" id="GO:1990269">
    <property type="term" value="F:RNA polymerase II C-terminal domain phosphoserine binding"/>
    <property type="evidence" value="ECO:0000318"/>
    <property type="project" value="GO_Central"/>
</dbReference>
<dbReference type="KEGG" id="mbr:MONBRDRAFT_6772"/>
<evidence type="ECO:0000313" key="3">
    <source>
        <dbReference type="EMBL" id="EDQ90856.1"/>
    </source>
</evidence>
<dbReference type="InParanoid" id="A9UV96"/>
<dbReference type="Proteomes" id="UP000001357">
    <property type="component" value="Unassembled WGS sequence"/>
</dbReference>
<dbReference type="InterPro" id="IPR007149">
    <property type="entry name" value="Leo1"/>
</dbReference>
<feature type="coiled-coil region" evidence="1">
    <location>
        <begin position="143"/>
        <end position="170"/>
    </location>
</feature>
<sequence length="403" mass="46056">MTTKMMMMLAQTARLRRTRTDWCVDTPISFAADSMCLVCIVFQLWLNSHCPRRGRVVLLGWQNGKDRSNQGEDDDDEDQDAMDRALFGEPSDEEDAPQEPEVQTLVREETGYLDPYPIGTNIQLVALPNFISIESSEYNAVEFREQLEAREAREAELQRVREEIEERQRRIAAGIATKEDLADEEEGSGDEDADDQVEAAEGSQKRRKKRSRRLSLSALEAANAGPVDASGRIRVKLGDEHTLRWRQIEMGGQLYNESNARFVQWDDGSVSLVLGDQIYDCTRTALTDNNMQLYEIDRRGVMARHVFRERVGFKPAGLRNAAHAQLAREVSKRTHQAQATKLLSVQVDHDAAKAEAMKREEEVNRQRRQRENQLRRAQRKRSGRVMASDLETSLRDDVRASHK</sequence>
<dbReference type="PANTHER" id="PTHR23146">
    <property type="entry name" value="LEO1 PROTEIN"/>
    <property type="match status" value="1"/>
</dbReference>
<dbReference type="RefSeq" id="XP_001744153.1">
    <property type="nucleotide sequence ID" value="XM_001744101.1"/>
</dbReference>
<gene>
    <name evidence="3" type="ORF">MONBRDRAFT_6772</name>
</gene>
<protein>
    <submittedName>
        <fullName evidence="3">Uncharacterized protein</fullName>
    </submittedName>
</protein>
<feature type="compositionally biased region" description="Basic and acidic residues" evidence="2">
    <location>
        <begin position="357"/>
        <end position="374"/>
    </location>
</feature>
<dbReference type="GeneID" id="5889360"/>
<dbReference type="GO" id="GO:0032968">
    <property type="term" value="P:positive regulation of transcription elongation by RNA polymerase II"/>
    <property type="evidence" value="ECO:0000318"/>
    <property type="project" value="GO_Central"/>
</dbReference>
<proteinExistence type="predicted"/>
<evidence type="ECO:0000313" key="4">
    <source>
        <dbReference type="Proteomes" id="UP000001357"/>
    </source>
</evidence>
<keyword evidence="4" id="KW-1185">Reference proteome</keyword>
<keyword evidence="1" id="KW-0175">Coiled coil</keyword>
<dbReference type="GO" id="GO:0016593">
    <property type="term" value="C:Cdc73/Paf1 complex"/>
    <property type="evidence" value="ECO:0007669"/>
    <property type="project" value="InterPro"/>
</dbReference>
<feature type="region of interest" description="Disordered" evidence="2">
    <location>
        <begin position="175"/>
        <end position="211"/>
    </location>
</feature>
<reference evidence="3 4" key="1">
    <citation type="journal article" date="2008" name="Nature">
        <title>The genome of the choanoflagellate Monosiga brevicollis and the origin of metazoans.</title>
        <authorList>
            <consortium name="JGI Sequencing"/>
            <person name="King N."/>
            <person name="Westbrook M.J."/>
            <person name="Young S.L."/>
            <person name="Kuo A."/>
            <person name="Abedin M."/>
            <person name="Chapman J."/>
            <person name="Fairclough S."/>
            <person name="Hellsten U."/>
            <person name="Isogai Y."/>
            <person name="Letunic I."/>
            <person name="Marr M."/>
            <person name="Pincus D."/>
            <person name="Putnam N."/>
            <person name="Rokas A."/>
            <person name="Wright K.J."/>
            <person name="Zuzow R."/>
            <person name="Dirks W."/>
            <person name="Good M."/>
            <person name="Goodstein D."/>
            <person name="Lemons D."/>
            <person name="Li W."/>
            <person name="Lyons J.B."/>
            <person name="Morris A."/>
            <person name="Nichols S."/>
            <person name="Richter D.J."/>
            <person name="Salamov A."/>
            <person name="Bork P."/>
            <person name="Lim W.A."/>
            <person name="Manning G."/>
            <person name="Miller W.T."/>
            <person name="McGinnis W."/>
            <person name="Shapiro H."/>
            <person name="Tjian R."/>
            <person name="Grigoriev I.V."/>
            <person name="Rokhsar D."/>
        </authorList>
    </citation>
    <scope>NUCLEOTIDE SEQUENCE [LARGE SCALE GENOMIC DNA]</scope>
    <source>
        <strain evidence="4">MX1 / ATCC 50154</strain>
    </source>
</reference>
<dbReference type="eggNOG" id="KOG2428">
    <property type="taxonomic scope" value="Eukaryota"/>
</dbReference>
<dbReference type="EMBL" id="CH991546">
    <property type="protein sequence ID" value="EDQ90856.1"/>
    <property type="molecule type" value="Genomic_DNA"/>
</dbReference>
<feature type="region of interest" description="Disordered" evidence="2">
    <location>
        <begin position="357"/>
        <end position="403"/>
    </location>
</feature>
<dbReference type="GO" id="GO:0006368">
    <property type="term" value="P:transcription elongation by RNA polymerase II"/>
    <property type="evidence" value="ECO:0007669"/>
    <property type="project" value="InterPro"/>
</dbReference>
<dbReference type="AlphaFoldDB" id="A9UV96"/>
<dbReference type="Pfam" id="PF04004">
    <property type="entry name" value="Leo1"/>
    <property type="match status" value="1"/>
</dbReference>
<organism evidence="3 4">
    <name type="scientific">Monosiga brevicollis</name>
    <name type="common">Choanoflagellate</name>
    <dbReference type="NCBI Taxonomy" id="81824"/>
    <lineage>
        <taxon>Eukaryota</taxon>
        <taxon>Choanoflagellata</taxon>
        <taxon>Craspedida</taxon>
        <taxon>Salpingoecidae</taxon>
        <taxon>Monosiga</taxon>
    </lineage>
</organism>
<dbReference type="PANTHER" id="PTHR23146:SF0">
    <property type="entry name" value="RNA POLYMERASE-ASSOCIATED PROTEIN LEO1"/>
    <property type="match status" value="1"/>
</dbReference>
<evidence type="ECO:0000256" key="2">
    <source>
        <dbReference type="SAM" id="MobiDB-lite"/>
    </source>
</evidence>
<accession>A9UV96</accession>
<feature type="compositionally biased region" description="Basic and acidic residues" evidence="2">
    <location>
        <begin position="392"/>
        <end position="403"/>
    </location>
</feature>
<feature type="compositionally biased region" description="Acidic residues" evidence="2">
    <location>
        <begin position="181"/>
        <end position="198"/>
    </location>
</feature>